<dbReference type="InterPro" id="IPR055170">
    <property type="entry name" value="GFO_IDH_MocA-like_dom"/>
</dbReference>
<dbReference type="Pfam" id="PF01408">
    <property type="entry name" value="GFO_IDH_MocA"/>
    <property type="match status" value="1"/>
</dbReference>
<comment type="caution">
    <text evidence="3">The sequence shown here is derived from an EMBL/GenBank/DDBJ whole genome shotgun (WGS) entry which is preliminary data.</text>
</comment>
<dbReference type="Proteomes" id="UP000178951">
    <property type="component" value="Unassembled WGS sequence"/>
</dbReference>
<dbReference type="InterPro" id="IPR051450">
    <property type="entry name" value="Gfo/Idh/MocA_Oxidoreductases"/>
</dbReference>
<dbReference type="Gene3D" id="3.30.360.10">
    <property type="entry name" value="Dihydrodipicolinate Reductase, domain 2"/>
    <property type="match status" value="1"/>
</dbReference>
<dbReference type="EMBL" id="MEUF01000006">
    <property type="protein sequence ID" value="OGC36767.1"/>
    <property type="molecule type" value="Genomic_DNA"/>
</dbReference>
<sequence length="289" mass="31936">MGRNHLRLASTLPGMRLVGIYDQNIEAAQQLATQIGTTAFASPEQLLEAVSAVIIATPTTTHYDLAKLAMNAGKHIFIEKPFSGDPVKAAELALSAKEKGLLLFVGMIESFNPAFQKLQRLLKGTKLHGIDIKRFSPFPERITDTDVIFDMMIHDLHLLLLLTSEPIESIKAVAKKIKSPFYDHVITTIHHNNGLISRVEGNRVFGSKVRNITVTAEKEVFDCDLLNKRIYVRDFLTPSPSALAIKPFDQISAELNYFVESIKDKALENSNTNSVIAALKLAQEVLAAC</sequence>
<dbReference type="SUPFAM" id="SSF51735">
    <property type="entry name" value="NAD(P)-binding Rossmann-fold domains"/>
    <property type="match status" value="1"/>
</dbReference>
<dbReference type="InterPro" id="IPR036291">
    <property type="entry name" value="NAD(P)-bd_dom_sf"/>
</dbReference>
<dbReference type="GO" id="GO:0000166">
    <property type="term" value="F:nucleotide binding"/>
    <property type="evidence" value="ECO:0007669"/>
    <property type="project" value="InterPro"/>
</dbReference>
<dbReference type="AlphaFoldDB" id="A0A1F4TVT3"/>
<dbReference type="PANTHER" id="PTHR43377:SF1">
    <property type="entry name" value="BILIVERDIN REDUCTASE A"/>
    <property type="match status" value="1"/>
</dbReference>
<feature type="domain" description="Gfo/Idh/MocA-like oxidoreductase N-terminal" evidence="1">
    <location>
        <begin position="1"/>
        <end position="106"/>
    </location>
</feature>
<evidence type="ECO:0000313" key="4">
    <source>
        <dbReference type="Proteomes" id="UP000178951"/>
    </source>
</evidence>
<feature type="domain" description="GFO/IDH/MocA-like oxidoreductase" evidence="2">
    <location>
        <begin position="145"/>
        <end position="218"/>
    </location>
</feature>
<protein>
    <submittedName>
        <fullName evidence="3">Uncharacterized protein</fullName>
    </submittedName>
</protein>
<proteinExistence type="predicted"/>
<evidence type="ECO:0000259" key="1">
    <source>
        <dbReference type="Pfam" id="PF01408"/>
    </source>
</evidence>
<dbReference type="InterPro" id="IPR000683">
    <property type="entry name" value="Gfo/Idh/MocA-like_OxRdtase_N"/>
</dbReference>
<dbReference type="STRING" id="1802583.A2311_06855"/>
<organism evidence="3 4">
    <name type="scientific">candidate division WOR-1 bacterium RIFOXYB2_FULL_48_7</name>
    <dbReference type="NCBI Taxonomy" id="1802583"/>
    <lineage>
        <taxon>Bacteria</taxon>
        <taxon>Bacillati</taxon>
        <taxon>Saganbacteria</taxon>
    </lineage>
</organism>
<accession>A0A1F4TVT3</accession>
<dbReference type="Pfam" id="PF22725">
    <property type="entry name" value="GFO_IDH_MocA_C3"/>
    <property type="match status" value="1"/>
</dbReference>
<dbReference type="Gene3D" id="3.40.50.720">
    <property type="entry name" value="NAD(P)-binding Rossmann-like Domain"/>
    <property type="match status" value="1"/>
</dbReference>
<dbReference type="SUPFAM" id="SSF55347">
    <property type="entry name" value="Glyceraldehyde-3-phosphate dehydrogenase-like, C-terminal domain"/>
    <property type="match status" value="1"/>
</dbReference>
<evidence type="ECO:0000313" key="3">
    <source>
        <dbReference type="EMBL" id="OGC36767.1"/>
    </source>
</evidence>
<reference evidence="3 4" key="1">
    <citation type="journal article" date="2016" name="Nat. Commun.">
        <title>Thousands of microbial genomes shed light on interconnected biogeochemical processes in an aquifer system.</title>
        <authorList>
            <person name="Anantharaman K."/>
            <person name="Brown C.T."/>
            <person name="Hug L.A."/>
            <person name="Sharon I."/>
            <person name="Castelle C.J."/>
            <person name="Probst A.J."/>
            <person name="Thomas B.C."/>
            <person name="Singh A."/>
            <person name="Wilkins M.J."/>
            <person name="Karaoz U."/>
            <person name="Brodie E.L."/>
            <person name="Williams K.H."/>
            <person name="Hubbard S.S."/>
            <person name="Banfield J.F."/>
        </authorList>
    </citation>
    <scope>NUCLEOTIDE SEQUENCE [LARGE SCALE GENOMIC DNA]</scope>
</reference>
<gene>
    <name evidence="3" type="ORF">A2311_06855</name>
</gene>
<name>A0A1F4TVT3_UNCSA</name>
<dbReference type="PANTHER" id="PTHR43377">
    <property type="entry name" value="BILIVERDIN REDUCTASE A"/>
    <property type="match status" value="1"/>
</dbReference>
<evidence type="ECO:0000259" key="2">
    <source>
        <dbReference type="Pfam" id="PF22725"/>
    </source>
</evidence>